<dbReference type="Gene3D" id="3.40.1080.10">
    <property type="entry name" value="Glutaconate Coenzyme A-transferase"/>
    <property type="match status" value="1"/>
</dbReference>
<dbReference type="STRING" id="1280514.AXFE_17180"/>
<reference evidence="1 2" key="1">
    <citation type="submission" date="2015-01" db="EMBL/GenBank/DDBJ databases">
        <title>Draft genome of the acidophilic iron oxidizer Acidithrix ferrooxidans strain Py-F3.</title>
        <authorList>
            <person name="Poehlein A."/>
            <person name="Eisen S."/>
            <person name="Schloemann M."/>
            <person name="Johnson B.D."/>
            <person name="Daniel R."/>
            <person name="Muehling M."/>
        </authorList>
    </citation>
    <scope>NUCLEOTIDE SEQUENCE [LARGE SCALE GENOMIC DNA]</scope>
    <source>
        <strain evidence="1 2">Py-F3</strain>
    </source>
</reference>
<dbReference type="EMBL" id="JXYS01000042">
    <property type="protein sequence ID" value="KJF17440.1"/>
    <property type="molecule type" value="Genomic_DNA"/>
</dbReference>
<proteinExistence type="predicted"/>
<dbReference type="EC" id="2.8.3.8" evidence="1"/>
<gene>
    <name evidence="1" type="primary">ydiF</name>
    <name evidence="1" type="ORF">AXFE_17180</name>
</gene>
<dbReference type="RefSeq" id="WP_052605411.1">
    <property type="nucleotide sequence ID" value="NZ_JXYS01000042.1"/>
</dbReference>
<dbReference type="InterPro" id="IPR037171">
    <property type="entry name" value="NagB/RpiA_transferase-like"/>
</dbReference>
<protein>
    <submittedName>
        <fullName evidence="1">Acetate CoA-transferase YdiF</fullName>
        <ecNumber evidence="1">2.8.3.8</ecNumber>
    </submittedName>
</protein>
<organism evidence="1 2">
    <name type="scientific">Acidithrix ferrooxidans</name>
    <dbReference type="NCBI Taxonomy" id="1280514"/>
    <lineage>
        <taxon>Bacteria</taxon>
        <taxon>Bacillati</taxon>
        <taxon>Actinomycetota</taxon>
        <taxon>Acidimicrobiia</taxon>
        <taxon>Acidimicrobiales</taxon>
        <taxon>Acidimicrobiaceae</taxon>
        <taxon>Acidithrix</taxon>
    </lineage>
</organism>
<dbReference type="AlphaFoldDB" id="A0A0D8HHI2"/>
<dbReference type="SUPFAM" id="SSF100950">
    <property type="entry name" value="NagB/RpiA/CoA transferase-like"/>
    <property type="match status" value="1"/>
</dbReference>
<evidence type="ECO:0000313" key="2">
    <source>
        <dbReference type="Proteomes" id="UP000032360"/>
    </source>
</evidence>
<dbReference type="GO" id="GO:0008775">
    <property type="term" value="F:acetate CoA-transferase activity"/>
    <property type="evidence" value="ECO:0007669"/>
    <property type="project" value="UniProtKB-EC"/>
</dbReference>
<keyword evidence="2" id="KW-1185">Reference proteome</keyword>
<accession>A0A0D8HHI2</accession>
<comment type="caution">
    <text evidence="1">The sequence shown here is derived from an EMBL/GenBank/DDBJ whole genome shotgun (WGS) entry which is preliminary data.</text>
</comment>
<keyword evidence="1" id="KW-0808">Transferase</keyword>
<name>A0A0D8HHI2_9ACTN</name>
<sequence>MRKGILEKFQREDLIPERLGTTTALMEARAAVELIPDGAMVAICGAGGGMTEATSLIEALSARYVASGSPSKLTLVHTSELGDGGDRGISPLALSGLSSRVIGGNWGVAQASRDG</sequence>
<evidence type="ECO:0000313" key="1">
    <source>
        <dbReference type="EMBL" id="KJF17440.1"/>
    </source>
</evidence>
<dbReference type="Proteomes" id="UP000032360">
    <property type="component" value="Unassembled WGS sequence"/>
</dbReference>